<comment type="caution">
    <text evidence="2">The sequence shown here is derived from an EMBL/GenBank/DDBJ whole genome shotgun (WGS) entry which is preliminary data.</text>
</comment>
<feature type="transmembrane region" description="Helical" evidence="1">
    <location>
        <begin position="48"/>
        <end position="64"/>
    </location>
</feature>
<protein>
    <submittedName>
        <fullName evidence="2">Uncharacterized protein</fullName>
    </submittedName>
</protein>
<reference evidence="2 3" key="1">
    <citation type="submission" date="2020-03" db="EMBL/GenBank/DDBJ databases">
        <title>Isolation and identification of active actinomycetes.</title>
        <authorList>
            <person name="Sun X."/>
        </authorList>
    </citation>
    <scope>NUCLEOTIDE SEQUENCE [LARGE SCALE GENOMIC DNA]</scope>
    <source>
        <strain evidence="2 3">NEAU-D13</strain>
    </source>
</reference>
<keyword evidence="3" id="KW-1185">Reference proteome</keyword>
<dbReference type="RefSeq" id="WP_166053780.1">
    <property type="nucleotide sequence ID" value="NZ_JAAMPJ010000014.1"/>
</dbReference>
<proteinExistence type="predicted"/>
<gene>
    <name evidence="2" type="ORF">G7043_39305</name>
</gene>
<keyword evidence="1" id="KW-1133">Transmembrane helix</keyword>
<dbReference type="Proteomes" id="UP000481360">
    <property type="component" value="Unassembled WGS sequence"/>
</dbReference>
<feature type="transmembrane region" description="Helical" evidence="1">
    <location>
        <begin position="12"/>
        <end position="28"/>
    </location>
</feature>
<evidence type="ECO:0000313" key="3">
    <source>
        <dbReference type="Proteomes" id="UP000481360"/>
    </source>
</evidence>
<keyword evidence="1" id="KW-0812">Transmembrane</keyword>
<dbReference type="AlphaFoldDB" id="A0A7C9W7T9"/>
<feature type="transmembrane region" description="Helical" evidence="1">
    <location>
        <begin position="71"/>
        <end position="91"/>
    </location>
</feature>
<dbReference type="EMBL" id="JAAMPJ010000014">
    <property type="protein sequence ID" value="NGY64980.1"/>
    <property type="molecule type" value="Genomic_DNA"/>
</dbReference>
<evidence type="ECO:0000313" key="2">
    <source>
        <dbReference type="EMBL" id="NGY64980.1"/>
    </source>
</evidence>
<name>A0A7C9W7T9_9PSEU</name>
<sequence length="184" mass="19753">MPNLGEKSRSRTRVIVGLIVLALVVWFVVPRGLDWSGPWVPSFTETFWLLPLLVSIVLGAGFLVEGRTVAVLLLPFLVVGGFVAGGFVAIMRMEAPPGDEGVLPGPAGLRVGKAEVACGSGGCWRQFDATGDRAHEVMRAHLASRGYRGDDRKMCRRTGLVAAHEVCAELKDASAGVHVTWYVN</sequence>
<evidence type="ECO:0000256" key="1">
    <source>
        <dbReference type="SAM" id="Phobius"/>
    </source>
</evidence>
<organism evidence="2 3">
    <name type="scientific">Lentzea alba</name>
    <dbReference type="NCBI Taxonomy" id="2714351"/>
    <lineage>
        <taxon>Bacteria</taxon>
        <taxon>Bacillati</taxon>
        <taxon>Actinomycetota</taxon>
        <taxon>Actinomycetes</taxon>
        <taxon>Pseudonocardiales</taxon>
        <taxon>Pseudonocardiaceae</taxon>
        <taxon>Lentzea</taxon>
    </lineage>
</organism>
<accession>A0A7C9W7T9</accession>
<keyword evidence="1" id="KW-0472">Membrane</keyword>